<proteinExistence type="predicted"/>
<organism evidence="1 2">
    <name type="scientific">Sphingobium indicum BiD32</name>
    <dbReference type="NCBI Taxonomy" id="1301087"/>
    <lineage>
        <taxon>Bacteria</taxon>
        <taxon>Pseudomonadati</taxon>
        <taxon>Pseudomonadota</taxon>
        <taxon>Alphaproteobacteria</taxon>
        <taxon>Sphingomonadales</taxon>
        <taxon>Sphingomonadaceae</taxon>
        <taxon>Sphingobium</taxon>
    </lineage>
</organism>
<reference evidence="2" key="2">
    <citation type="submission" date="2013-04" db="EMBL/GenBank/DDBJ databases">
        <title>Bisphenol A degrading Sphingobium sp. strain BiD32.</title>
        <authorList>
            <person name="Nielsen J.L."/>
            <person name="Zhou N.A."/>
            <person name="Kjeldal H."/>
        </authorList>
    </citation>
    <scope>NUCLEOTIDE SEQUENCE [LARGE SCALE GENOMIC DNA]</scope>
    <source>
        <strain evidence="2">BiD32</strain>
    </source>
</reference>
<dbReference type="AlphaFoldDB" id="N1ML10"/>
<sequence length="42" mass="5092">MKDFPLSVISTYDIFRRIIGYKAFINRPRTDELPLYRIFLPD</sequence>
<name>N1ML10_9SPHN</name>
<dbReference type="EMBL" id="CAVK010000079">
    <property type="protein sequence ID" value="CCW17439.1"/>
    <property type="molecule type" value="Genomic_DNA"/>
</dbReference>
<gene>
    <name evidence="1" type="ORF">EBBID32_17780</name>
</gene>
<protein>
    <submittedName>
        <fullName evidence="1">Uncharacterized protein</fullName>
    </submittedName>
</protein>
<reference evidence="1 2" key="1">
    <citation type="submission" date="2013-03" db="EMBL/GenBank/DDBJ databases">
        <authorList>
            <person name="Le V."/>
        </authorList>
    </citation>
    <scope>NUCLEOTIDE SEQUENCE [LARGE SCALE GENOMIC DNA]</scope>
    <source>
        <strain evidence="1 2">BiD32</strain>
    </source>
</reference>
<evidence type="ECO:0000313" key="1">
    <source>
        <dbReference type="EMBL" id="CCW17439.1"/>
    </source>
</evidence>
<keyword evidence="2" id="KW-1185">Reference proteome</keyword>
<comment type="caution">
    <text evidence="1">The sequence shown here is derived from an EMBL/GenBank/DDBJ whole genome shotgun (WGS) entry which is preliminary data.</text>
</comment>
<evidence type="ECO:0000313" key="2">
    <source>
        <dbReference type="Proteomes" id="UP000013201"/>
    </source>
</evidence>
<accession>N1ML10</accession>
<dbReference type="Proteomes" id="UP000013201">
    <property type="component" value="Unassembled WGS sequence"/>
</dbReference>